<dbReference type="STRING" id="933852.A0A0C2XMK2"/>
<reference evidence="2 3" key="1">
    <citation type="submission" date="2014-04" db="EMBL/GenBank/DDBJ databases">
        <authorList>
            <consortium name="DOE Joint Genome Institute"/>
            <person name="Kuo A."/>
            <person name="Zuccaro A."/>
            <person name="Kohler A."/>
            <person name="Nagy L.G."/>
            <person name="Floudas D."/>
            <person name="Copeland A."/>
            <person name="Barry K.W."/>
            <person name="Cichocki N."/>
            <person name="Veneault-Fourrey C."/>
            <person name="LaButti K."/>
            <person name="Lindquist E.A."/>
            <person name="Lipzen A."/>
            <person name="Lundell T."/>
            <person name="Morin E."/>
            <person name="Murat C."/>
            <person name="Sun H."/>
            <person name="Tunlid A."/>
            <person name="Henrissat B."/>
            <person name="Grigoriev I.V."/>
            <person name="Hibbett D.S."/>
            <person name="Martin F."/>
            <person name="Nordberg H.P."/>
            <person name="Cantor M.N."/>
            <person name="Hua S.X."/>
        </authorList>
    </citation>
    <scope>NUCLEOTIDE SEQUENCE [LARGE SCALE GENOMIC DNA]</scope>
    <source>
        <strain evidence="2 3">MAFF 305830</strain>
    </source>
</reference>
<dbReference type="InterPro" id="IPR011009">
    <property type="entry name" value="Kinase-like_dom_sf"/>
</dbReference>
<dbReference type="SMART" id="SM00220">
    <property type="entry name" value="S_TKc"/>
    <property type="match status" value="1"/>
</dbReference>
<evidence type="ECO:0000313" key="2">
    <source>
        <dbReference type="EMBL" id="KIM30182.1"/>
    </source>
</evidence>
<dbReference type="AlphaFoldDB" id="A0A0C2XMK2"/>
<feature type="domain" description="Protein kinase" evidence="1">
    <location>
        <begin position="1"/>
        <end position="237"/>
    </location>
</feature>
<dbReference type="PIRSF" id="PIRSF000654">
    <property type="entry name" value="Integrin-linked_kinase"/>
    <property type="match status" value="1"/>
</dbReference>
<dbReference type="GO" id="GO:0004674">
    <property type="term" value="F:protein serine/threonine kinase activity"/>
    <property type="evidence" value="ECO:0007669"/>
    <property type="project" value="TreeGrafter"/>
</dbReference>
<protein>
    <recommendedName>
        <fullName evidence="1">Protein kinase domain-containing protein</fullName>
    </recommendedName>
</protein>
<dbReference type="PROSITE" id="PS00108">
    <property type="entry name" value="PROTEIN_KINASE_ST"/>
    <property type="match status" value="1"/>
</dbReference>
<evidence type="ECO:0000259" key="1">
    <source>
        <dbReference type="PROSITE" id="PS50011"/>
    </source>
</evidence>
<dbReference type="OrthoDB" id="346907at2759"/>
<dbReference type="Proteomes" id="UP000054097">
    <property type="component" value="Unassembled WGS sequence"/>
</dbReference>
<accession>A0A0C2XMK2</accession>
<dbReference type="PROSITE" id="PS50011">
    <property type="entry name" value="PROTEIN_KINASE_DOM"/>
    <property type="match status" value="1"/>
</dbReference>
<feature type="non-terminal residue" evidence="2">
    <location>
        <position position="237"/>
    </location>
</feature>
<reference evidence="3" key="2">
    <citation type="submission" date="2015-01" db="EMBL/GenBank/DDBJ databases">
        <title>Evolutionary Origins and Diversification of the Mycorrhizal Mutualists.</title>
        <authorList>
            <consortium name="DOE Joint Genome Institute"/>
            <consortium name="Mycorrhizal Genomics Consortium"/>
            <person name="Kohler A."/>
            <person name="Kuo A."/>
            <person name="Nagy L.G."/>
            <person name="Floudas D."/>
            <person name="Copeland A."/>
            <person name="Barry K.W."/>
            <person name="Cichocki N."/>
            <person name="Veneault-Fourrey C."/>
            <person name="LaButti K."/>
            <person name="Lindquist E.A."/>
            <person name="Lipzen A."/>
            <person name="Lundell T."/>
            <person name="Morin E."/>
            <person name="Murat C."/>
            <person name="Riley R."/>
            <person name="Ohm R."/>
            <person name="Sun H."/>
            <person name="Tunlid A."/>
            <person name="Henrissat B."/>
            <person name="Grigoriev I.V."/>
            <person name="Hibbett D.S."/>
            <person name="Martin F."/>
        </authorList>
    </citation>
    <scope>NUCLEOTIDE SEQUENCE [LARGE SCALE GENOMIC DNA]</scope>
    <source>
        <strain evidence="3">MAFF 305830</strain>
    </source>
</reference>
<gene>
    <name evidence="2" type="ORF">M408DRAFT_56274</name>
</gene>
<dbReference type="PANTHER" id="PTHR44329">
    <property type="entry name" value="SERINE/THREONINE-PROTEIN KINASE TNNI3K-RELATED"/>
    <property type="match status" value="1"/>
</dbReference>
<dbReference type="EMBL" id="KN824285">
    <property type="protein sequence ID" value="KIM30182.1"/>
    <property type="molecule type" value="Genomic_DNA"/>
</dbReference>
<organism evidence="2 3">
    <name type="scientific">Serendipita vermifera MAFF 305830</name>
    <dbReference type="NCBI Taxonomy" id="933852"/>
    <lineage>
        <taxon>Eukaryota</taxon>
        <taxon>Fungi</taxon>
        <taxon>Dikarya</taxon>
        <taxon>Basidiomycota</taxon>
        <taxon>Agaricomycotina</taxon>
        <taxon>Agaricomycetes</taxon>
        <taxon>Sebacinales</taxon>
        <taxon>Serendipitaceae</taxon>
        <taxon>Serendipita</taxon>
    </lineage>
</organism>
<feature type="non-terminal residue" evidence="2">
    <location>
        <position position="1"/>
    </location>
</feature>
<dbReference type="InterPro" id="IPR008271">
    <property type="entry name" value="Ser/Thr_kinase_AS"/>
</dbReference>
<evidence type="ECO:0000313" key="3">
    <source>
        <dbReference type="Proteomes" id="UP000054097"/>
    </source>
</evidence>
<dbReference type="Gene3D" id="1.10.510.10">
    <property type="entry name" value="Transferase(Phosphotransferase) domain 1"/>
    <property type="match status" value="1"/>
</dbReference>
<keyword evidence="3" id="KW-1185">Reference proteome</keyword>
<dbReference type="InterPro" id="IPR000719">
    <property type="entry name" value="Prot_kinase_dom"/>
</dbReference>
<proteinExistence type="predicted"/>
<dbReference type="Pfam" id="PF00069">
    <property type="entry name" value="Pkinase"/>
    <property type="match status" value="1"/>
</dbReference>
<dbReference type="InterPro" id="IPR051681">
    <property type="entry name" value="Ser/Thr_Kinases-Pseudokinases"/>
</dbReference>
<dbReference type="HOGENOM" id="CLU_000288_7_18_1"/>
<dbReference type="GO" id="GO:0005524">
    <property type="term" value="F:ATP binding"/>
    <property type="evidence" value="ECO:0007669"/>
    <property type="project" value="InterPro"/>
</dbReference>
<sequence>QKLTRERRTWGALDHPNILPLYGFVDDEEVYQPGALVSPERLISWLEKGDAESFLAVHGKSMELEKRILLWKDVVSGMNYLHSFNPVLIHGDLKPRNVLIDDLGNAKICDFGLARIFLEEGSSGMTTTSVHTGTERYLARELVVGGDEACPTTASDVHAMGCIGLEFIFSQIPYSNRKNNLRGGIYSDIKRGMLPGQRPDDLSPTSEFYWTLLVECWNLDPSKRPDAPQLFRNLMTW</sequence>
<name>A0A0C2XMK2_SERVB</name>
<dbReference type="SUPFAM" id="SSF56112">
    <property type="entry name" value="Protein kinase-like (PK-like)"/>
    <property type="match status" value="1"/>
</dbReference>